<sequence>MSILDLFPTTPVKVKKPGVYGPYGPGNTTTRQTEGMVSWQQTKVVTKTGDEALAAGTVALHPDIQVTTEDTVVIEGTEYAVLSVEYTRPEGNSAFPDVETVHFGGHQQEDHNGY</sequence>
<evidence type="ECO:0000313" key="2">
    <source>
        <dbReference type="Proteomes" id="UP001230629"/>
    </source>
</evidence>
<dbReference type="Proteomes" id="UP001230629">
    <property type="component" value="Unassembled WGS sequence"/>
</dbReference>
<evidence type="ECO:0008006" key="3">
    <source>
        <dbReference type="Google" id="ProtNLM"/>
    </source>
</evidence>
<dbReference type="EMBL" id="JASOIH010000024">
    <property type="protein sequence ID" value="MDK6900351.1"/>
    <property type="molecule type" value="Genomic_DNA"/>
</dbReference>
<comment type="caution">
    <text evidence="1">The sequence shown here is derived from an EMBL/GenBank/DDBJ whole genome shotgun (WGS) entry which is preliminary data.</text>
</comment>
<reference evidence="1" key="1">
    <citation type="submission" date="2023-05" db="EMBL/GenBank/DDBJ databases">
        <title>Cataloging the Phylogenetic Diversity of Human Bladder Bacteria.</title>
        <authorList>
            <person name="Du J."/>
        </authorList>
    </citation>
    <scope>NUCLEOTIDE SEQUENCE</scope>
    <source>
        <strain evidence="1">UMB8703</strain>
    </source>
</reference>
<organism evidence="1 2">
    <name type="scientific">Streptococcus agalactiae</name>
    <dbReference type="NCBI Taxonomy" id="1311"/>
    <lineage>
        <taxon>Bacteria</taxon>
        <taxon>Bacillati</taxon>
        <taxon>Bacillota</taxon>
        <taxon>Bacilli</taxon>
        <taxon>Lactobacillales</taxon>
        <taxon>Streptococcaceae</taxon>
        <taxon>Streptococcus</taxon>
    </lineage>
</organism>
<gene>
    <name evidence="1" type="ORF">QP229_10375</name>
</gene>
<name>A0AAW6Y146_STRAG</name>
<dbReference type="AlphaFoldDB" id="A0AAW6Y146"/>
<dbReference type="RefSeq" id="WP_048707058.1">
    <property type="nucleotide sequence ID" value="NZ_JASOGD010000027.1"/>
</dbReference>
<proteinExistence type="predicted"/>
<accession>A0AAW6Y146</accession>
<evidence type="ECO:0000313" key="1">
    <source>
        <dbReference type="EMBL" id="MDK6900351.1"/>
    </source>
</evidence>
<protein>
    <recommendedName>
        <fullName evidence="3">Head-to-tail stopper</fullName>
    </recommendedName>
</protein>